<dbReference type="PANTHER" id="PTHR10030:SF37">
    <property type="entry name" value="ALPHA-L-FUCOSIDASE-RELATED"/>
    <property type="match status" value="1"/>
</dbReference>
<evidence type="ECO:0000313" key="8">
    <source>
        <dbReference type="EMBL" id="CAB9518322.1"/>
    </source>
</evidence>
<evidence type="ECO:0000256" key="2">
    <source>
        <dbReference type="ARBA" id="ARBA00012662"/>
    </source>
</evidence>
<evidence type="ECO:0000259" key="7">
    <source>
        <dbReference type="Pfam" id="PF01120"/>
    </source>
</evidence>
<dbReference type="SUPFAM" id="SSF51445">
    <property type="entry name" value="(Trans)glycosidases"/>
    <property type="match status" value="1"/>
</dbReference>
<keyword evidence="9" id="KW-1185">Reference proteome</keyword>
<dbReference type="Gene3D" id="2.60.120.260">
    <property type="entry name" value="Galactose-binding domain-like"/>
    <property type="match status" value="1"/>
</dbReference>
<accession>A0A9N8HMQ8</accession>
<dbReference type="GO" id="GO:0004560">
    <property type="term" value="F:alpha-L-fucosidase activity"/>
    <property type="evidence" value="ECO:0007669"/>
    <property type="project" value="UniProtKB-EC"/>
</dbReference>
<feature type="domain" description="Glycoside hydrolase family 29 N-terminal" evidence="7">
    <location>
        <begin position="27"/>
        <end position="167"/>
    </location>
</feature>
<dbReference type="GO" id="GO:0016139">
    <property type="term" value="P:glycoside catabolic process"/>
    <property type="evidence" value="ECO:0007669"/>
    <property type="project" value="TreeGrafter"/>
</dbReference>
<evidence type="ECO:0000313" key="9">
    <source>
        <dbReference type="Proteomes" id="UP001153069"/>
    </source>
</evidence>
<protein>
    <recommendedName>
        <fullName evidence="2">alpha-L-fucosidase</fullName>
        <ecNumber evidence="2">3.2.1.51</ecNumber>
    </recommendedName>
</protein>
<dbReference type="EMBL" id="CAICTM010000921">
    <property type="protein sequence ID" value="CAB9518322.1"/>
    <property type="molecule type" value="Genomic_DNA"/>
</dbReference>
<evidence type="ECO:0000256" key="6">
    <source>
        <dbReference type="SAM" id="MobiDB-lite"/>
    </source>
</evidence>
<dbReference type="GO" id="GO:0006004">
    <property type="term" value="P:fucose metabolic process"/>
    <property type="evidence" value="ECO:0007669"/>
    <property type="project" value="TreeGrafter"/>
</dbReference>
<keyword evidence="4" id="KW-0378">Hydrolase</keyword>
<sequence length="467" mass="52066">MFIHFSVNPFDSIEHNCVGTSPDCIPASKFNPTNLSTDQWVQTAVALGAKEICLTAHHEGGFCLWDTQYSDYSVMHSPYGKDIVKQFVKSCQKYKVKPCYYMGPNANGYLSNLKQYTPHQFVQAQLGMLTELLENYPVKPSRLWWDHYPGGCATKDGKHSRLSPCPEGSFPDAWPLFIQLVREKSPNTIICPGPDCDGHQGESGIGNYPSWNPCQPDPPPHGKHHTINTNTTLTCHHHAPDPSLTGFHPYEACATMTHGWFCKQDGAQQKHWRAADIWDHYMQSVGQGWINTLNAPVCTTGQIFSGLVHEIKLFGKALRSLFDTVHAASSHDKTIVGPKCDNTTLIELQLNVSSSSTPPTFNAVILREELSKGQRIVQYGLDYYDHHHHQWVALPGVHGQSVGNLLIDWVTAPATASKVRMRCVKAMAVPVYLKSVSVHTGFRPHGDTENDNNENDNIDNDNLQANK</sequence>
<organism evidence="8 9">
    <name type="scientific">Seminavis robusta</name>
    <dbReference type="NCBI Taxonomy" id="568900"/>
    <lineage>
        <taxon>Eukaryota</taxon>
        <taxon>Sar</taxon>
        <taxon>Stramenopiles</taxon>
        <taxon>Ochrophyta</taxon>
        <taxon>Bacillariophyta</taxon>
        <taxon>Bacillariophyceae</taxon>
        <taxon>Bacillariophycidae</taxon>
        <taxon>Naviculales</taxon>
        <taxon>Naviculaceae</taxon>
        <taxon>Seminavis</taxon>
    </lineage>
</organism>
<dbReference type="Pfam" id="PF01120">
    <property type="entry name" value="Alpha_L_fucos"/>
    <property type="match status" value="1"/>
</dbReference>
<reference evidence="8" key="1">
    <citation type="submission" date="2020-06" db="EMBL/GenBank/DDBJ databases">
        <authorList>
            <consortium name="Plant Systems Biology data submission"/>
        </authorList>
    </citation>
    <scope>NUCLEOTIDE SEQUENCE</scope>
    <source>
        <strain evidence="8">D6</strain>
    </source>
</reference>
<comment type="similarity">
    <text evidence="1">Belongs to the glycosyl hydrolase 29 family.</text>
</comment>
<dbReference type="Proteomes" id="UP001153069">
    <property type="component" value="Unassembled WGS sequence"/>
</dbReference>
<keyword evidence="3" id="KW-0732">Signal</keyword>
<evidence type="ECO:0000256" key="5">
    <source>
        <dbReference type="ARBA" id="ARBA00023295"/>
    </source>
</evidence>
<comment type="caution">
    <text evidence="8">The sequence shown here is derived from an EMBL/GenBank/DDBJ whole genome shotgun (WGS) entry which is preliminary data.</text>
</comment>
<dbReference type="InterPro" id="IPR000933">
    <property type="entry name" value="Glyco_hydro_29"/>
</dbReference>
<evidence type="ECO:0000256" key="1">
    <source>
        <dbReference type="ARBA" id="ARBA00007951"/>
    </source>
</evidence>
<dbReference type="GO" id="GO:0005764">
    <property type="term" value="C:lysosome"/>
    <property type="evidence" value="ECO:0007669"/>
    <property type="project" value="TreeGrafter"/>
</dbReference>
<gene>
    <name evidence="8" type="ORF">SEMRO_923_G220760.2</name>
</gene>
<dbReference type="InterPro" id="IPR057739">
    <property type="entry name" value="Glyco_hydro_29_N"/>
</dbReference>
<dbReference type="Gene3D" id="3.20.20.80">
    <property type="entry name" value="Glycosidases"/>
    <property type="match status" value="1"/>
</dbReference>
<dbReference type="InterPro" id="IPR017853">
    <property type="entry name" value="GH"/>
</dbReference>
<dbReference type="OrthoDB" id="6039950at2759"/>
<proteinExistence type="inferred from homology"/>
<evidence type="ECO:0000256" key="4">
    <source>
        <dbReference type="ARBA" id="ARBA00022801"/>
    </source>
</evidence>
<dbReference type="AlphaFoldDB" id="A0A9N8HMQ8"/>
<dbReference type="EC" id="3.2.1.51" evidence="2"/>
<feature type="region of interest" description="Disordered" evidence="6">
    <location>
        <begin position="443"/>
        <end position="467"/>
    </location>
</feature>
<dbReference type="PANTHER" id="PTHR10030">
    <property type="entry name" value="ALPHA-L-FUCOSIDASE"/>
    <property type="match status" value="1"/>
</dbReference>
<dbReference type="SMART" id="SM00812">
    <property type="entry name" value="Alpha_L_fucos"/>
    <property type="match status" value="1"/>
</dbReference>
<keyword evidence="5" id="KW-0326">Glycosidase</keyword>
<feature type="compositionally biased region" description="Acidic residues" evidence="6">
    <location>
        <begin position="449"/>
        <end position="459"/>
    </location>
</feature>
<evidence type="ECO:0000256" key="3">
    <source>
        <dbReference type="ARBA" id="ARBA00022729"/>
    </source>
</evidence>
<name>A0A9N8HMQ8_9STRA</name>